<proteinExistence type="predicted"/>
<protein>
    <submittedName>
        <fullName evidence="2">Uncharacterized protein</fullName>
    </submittedName>
</protein>
<dbReference type="Proteomes" id="UP000683925">
    <property type="component" value="Unassembled WGS sequence"/>
</dbReference>
<name>A0A8S1UDG6_PAROT</name>
<accession>A0A8S1UDG6</accession>
<gene>
    <name evidence="2" type="ORF">POCTA_138.1.T0410119</name>
</gene>
<keyword evidence="3" id="KW-1185">Reference proteome</keyword>
<organism evidence="2 3">
    <name type="scientific">Paramecium octaurelia</name>
    <dbReference type="NCBI Taxonomy" id="43137"/>
    <lineage>
        <taxon>Eukaryota</taxon>
        <taxon>Sar</taxon>
        <taxon>Alveolata</taxon>
        <taxon>Ciliophora</taxon>
        <taxon>Intramacronucleata</taxon>
        <taxon>Oligohymenophorea</taxon>
        <taxon>Peniculida</taxon>
        <taxon>Parameciidae</taxon>
        <taxon>Paramecium</taxon>
    </lineage>
</organism>
<dbReference type="EMBL" id="CAJJDP010000041">
    <property type="protein sequence ID" value="CAD8162187.1"/>
    <property type="molecule type" value="Genomic_DNA"/>
</dbReference>
<dbReference type="AlphaFoldDB" id="A0A8S1UDG6"/>
<evidence type="ECO:0000256" key="1">
    <source>
        <dbReference type="SAM" id="MobiDB-lite"/>
    </source>
</evidence>
<comment type="caution">
    <text evidence="2">The sequence shown here is derived from an EMBL/GenBank/DDBJ whole genome shotgun (WGS) entry which is preliminary data.</text>
</comment>
<dbReference type="OMA" id="RHFFCDD"/>
<evidence type="ECO:0000313" key="2">
    <source>
        <dbReference type="EMBL" id="CAD8162187.1"/>
    </source>
</evidence>
<reference evidence="2" key="1">
    <citation type="submission" date="2021-01" db="EMBL/GenBank/DDBJ databases">
        <authorList>
            <consortium name="Genoscope - CEA"/>
            <person name="William W."/>
        </authorList>
    </citation>
    <scope>NUCLEOTIDE SEQUENCE</scope>
</reference>
<evidence type="ECO:0000313" key="3">
    <source>
        <dbReference type="Proteomes" id="UP000683925"/>
    </source>
</evidence>
<dbReference type="OrthoDB" id="312479at2759"/>
<sequence>MIGYVIKGEIISKKYRVQLKISSLKNVKEIDQNKIKTFLREVDLDLEYYTNLPLLHQASLEYHRVMGNELTFNKENAQQWIQSTEFIELTYALRWIYEMSSYKDREELNIVFDPKDQILKKIILLNIGLEQKKEISQINLNQIVCDNTEILYGLSLYIQKRIETLDLSTYVPLLQNMMLECDKSAINQLIVIELIDKVLQKFSGFQDEQVRKLKLTSNITSQIKWEEDYIQYTLLEQENPNFQLRKTKQVYLYTKEQYEVKMNIFKSQWEDQFPEIFTQNELQIQLQKSSTFQLSDVFSSNLNAEEEIQTSVSKKRYQILNQTFKLAQSQPNLQIQSQTRVNLPPPLPLPKVKSTHIPNSIYVKFNYPVLQNQLDGTIWKANMIDYETSIDQDILRYFEKKEQNQTKMVPDKIFILKNEVEYGNSVFKNQTEIELKRKRFEKTNLDEILDQVNKLEFLEKNQDKNMRAYIQLLNSSIQFISDDNVKKIEQNIKKFKQDNNEYRKRKSEEEDQQQKQERERLKKLQKEEREKELFSLDVHLNYLQKDLEAILTENDLSEFEPKLEKLRNALSIVDKEDEKNTIFSQFESFLFLKQKFLQYKRLENQEKYQIPLNDSFLKYLYDKNPRKGIQIEAFYDEHLDHKIHIMDIVTQFSEIFEELSKDVELILYFKYIQQFGKVFNNFQAEQFGLKFENVIKFTYKTQQLKGEQIELTKYIVDLMAKQGIPFKDLKDTPFKYLPQLSKQNNALSEVKKIIQLYSDHLDFLKVNLQALSFDENNLDFIKKATQYSVEYTEFIFQMQTIYEKDLQNLNKIRHFFCDDRTNVESPKFFEDILAIKSLLRIYHTNIIQEEKKKLLLQAQNRKVGE</sequence>
<feature type="region of interest" description="Disordered" evidence="1">
    <location>
        <begin position="499"/>
        <end position="522"/>
    </location>
</feature>